<dbReference type="Proteomes" id="UP000070383">
    <property type="component" value="Unassembled WGS sequence"/>
</dbReference>
<feature type="region of interest" description="Disordered" evidence="1">
    <location>
        <begin position="121"/>
        <end position="141"/>
    </location>
</feature>
<sequence length="292" mass="33590">MKKKRLGVALVLLLLLFSMPSISIAKSNENEIKNQSNDIYLPEKSKELESLFDEDVYEPSNESQKIPYQEVPKIQENNIKNEQVDKKEKPSKLVKGGNTKAINPLATKENKARGTVIENVDKNGQDITPKVEDQTSRDEKKENPIDVRQFLTFQTKSGKTMHLIVDHSENQENVQLLTEVGEQDLLNMIEGESEVKPKEEVVKKEEPVEEKPKKEEKEEKKSGIGLYLFMGLIIVGVMGAGYYFKIYKKNEEASFEEEQDYNELEDDYESEGEDYDLEDKEDTEIIPDEDEF</sequence>
<name>A0A133KB85_9FIRM</name>
<evidence type="ECO:0000256" key="2">
    <source>
        <dbReference type="SAM" id="Phobius"/>
    </source>
</evidence>
<feature type="chain" id="PRO_5007456843" description="Mobile element protein CD1107-like domain-containing protein" evidence="3">
    <location>
        <begin position="26"/>
        <end position="292"/>
    </location>
</feature>
<organism evidence="5 6">
    <name type="scientific">Anaerococcus tetradius</name>
    <dbReference type="NCBI Taxonomy" id="33036"/>
    <lineage>
        <taxon>Bacteria</taxon>
        <taxon>Bacillati</taxon>
        <taxon>Bacillota</taxon>
        <taxon>Tissierellia</taxon>
        <taxon>Tissierellales</taxon>
        <taxon>Peptoniphilaceae</taxon>
        <taxon>Anaerococcus</taxon>
    </lineage>
</organism>
<evidence type="ECO:0000256" key="3">
    <source>
        <dbReference type="SAM" id="SignalP"/>
    </source>
</evidence>
<feature type="region of interest" description="Disordered" evidence="1">
    <location>
        <begin position="255"/>
        <end position="292"/>
    </location>
</feature>
<proteinExistence type="predicted"/>
<feature type="signal peptide" evidence="3">
    <location>
        <begin position="1"/>
        <end position="25"/>
    </location>
</feature>
<dbReference type="RefSeq" id="WP_060929774.1">
    <property type="nucleotide sequence ID" value="NZ_KQ955288.1"/>
</dbReference>
<dbReference type="InterPro" id="IPR025376">
    <property type="entry name" value="CD1107-like_dom"/>
</dbReference>
<keyword evidence="2" id="KW-0472">Membrane</keyword>
<dbReference type="AlphaFoldDB" id="A0A133KB85"/>
<keyword evidence="3" id="KW-0732">Signal</keyword>
<evidence type="ECO:0000313" key="6">
    <source>
        <dbReference type="Proteomes" id="UP000070383"/>
    </source>
</evidence>
<comment type="caution">
    <text evidence="5">The sequence shown here is derived from an EMBL/GenBank/DDBJ whole genome shotgun (WGS) entry which is preliminary data.</text>
</comment>
<gene>
    <name evidence="5" type="ORF">HMPREF3200_01614</name>
</gene>
<dbReference type="PATRIC" id="fig|33036.3.peg.1598"/>
<dbReference type="OrthoDB" id="1749038at2"/>
<keyword evidence="6" id="KW-1185">Reference proteome</keyword>
<dbReference type="Pfam" id="PF14283">
    <property type="entry name" value="CD1107-like"/>
    <property type="match status" value="1"/>
</dbReference>
<evidence type="ECO:0000256" key="1">
    <source>
        <dbReference type="SAM" id="MobiDB-lite"/>
    </source>
</evidence>
<keyword evidence="2" id="KW-0812">Transmembrane</keyword>
<keyword evidence="2" id="KW-1133">Transmembrane helix</keyword>
<protein>
    <recommendedName>
        <fullName evidence="4">Mobile element protein CD1107-like domain-containing protein</fullName>
    </recommendedName>
</protein>
<evidence type="ECO:0000313" key="5">
    <source>
        <dbReference type="EMBL" id="KWZ76780.1"/>
    </source>
</evidence>
<feature type="region of interest" description="Disordered" evidence="1">
    <location>
        <begin position="195"/>
        <end position="219"/>
    </location>
</feature>
<reference evidence="6" key="1">
    <citation type="submission" date="2016-01" db="EMBL/GenBank/DDBJ databases">
        <authorList>
            <person name="Mitreva M."/>
            <person name="Pepin K.H."/>
            <person name="Mihindukulasuriya K.A."/>
            <person name="Fulton R."/>
            <person name="Fronick C."/>
            <person name="O'Laughlin M."/>
            <person name="Miner T."/>
            <person name="Herter B."/>
            <person name="Rosa B.A."/>
            <person name="Cordes M."/>
            <person name="Tomlinson C."/>
            <person name="Wollam A."/>
            <person name="Palsikar V.B."/>
            <person name="Mardis E.R."/>
            <person name="Wilson R.K."/>
        </authorList>
    </citation>
    <scope>NUCLEOTIDE SEQUENCE [LARGE SCALE GENOMIC DNA]</scope>
    <source>
        <strain evidence="6">MJR8151</strain>
    </source>
</reference>
<feature type="domain" description="Mobile element protein CD1107-like" evidence="4">
    <location>
        <begin position="146"/>
        <end position="203"/>
    </location>
</feature>
<evidence type="ECO:0000259" key="4">
    <source>
        <dbReference type="Pfam" id="PF14283"/>
    </source>
</evidence>
<dbReference type="STRING" id="33036.HMPREF3200_01614"/>
<feature type="transmembrane region" description="Helical" evidence="2">
    <location>
        <begin position="224"/>
        <end position="244"/>
    </location>
</feature>
<dbReference type="EMBL" id="LRPM01000070">
    <property type="protein sequence ID" value="KWZ76780.1"/>
    <property type="molecule type" value="Genomic_DNA"/>
</dbReference>
<accession>A0A133KB85</accession>